<dbReference type="SUPFAM" id="SSF109709">
    <property type="entry name" value="KorB DNA-binding domain-like"/>
    <property type="match status" value="1"/>
</dbReference>
<evidence type="ECO:0000259" key="4">
    <source>
        <dbReference type="SMART" id="SM00470"/>
    </source>
</evidence>
<evidence type="ECO:0000313" key="5">
    <source>
        <dbReference type="EMBL" id="MBK5898644.1"/>
    </source>
</evidence>
<evidence type="ECO:0000256" key="2">
    <source>
        <dbReference type="ARBA" id="ARBA00022829"/>
    </source>
</evidence>
<dbReference type="InterPro" id="IPR050336">
    <property type="entry name" value="Chromosome_partition/occlusion"/>
</dbReference>
<dbReference type="Gene3D" id="1.10.10.2830">
    <property type="match status" value="1"/>
</dbReference>
<dbReference type="InterPro" id="IPR003115">
    <property type="entry name" value="ParB_N"/>
</dbReference>
<dbReference type="RefSeq" id="WP_208430048.1">
    <property type="nucleotide sequence ID" value="NZ_JAEPRJ010000001.1"/>
</dbReference>
<evidence type="ECO:0000313" key="6">
    <source>
        <dbReference type="Proteomes" id="UP000604730"/>
    </source>
</evidence>
<dbReference type="Pfam" id="PF17762">
    <property type="entry name" value="HTH_ParB"/>
    <property type="match status" value="1"/>
</dbReference>
<dbReference type="Proteomes" id="UP000604730">
    <property type="component" value="Unassembled WGS sequence"/>
</dbReference>
<proteinExistence type="inferred from homology"/>
<dbReference type="PANTHER" id="PTHR33375">
    <property type="entry name" value="CHROMOSOME-PARTITIONING PROTEIN PARB-RELATED"/>
    <property type="match status" value="1"/>
</dbReference>
<feature type="domain" description="ParB-like N-terminal" evidence="4">
    <location>
        <begin position="4"/>
        <end position="94"/>
    </location>
</feature>
<evidence type="ECO:0000256" key="1">
    <source>
        <dbReference type="ARBA" id="ARBA00006295"/>
    </source>
</evidence>
<dbReference type="InterPro" id="IPR036086">
    <property type="entry name" value="ParB/Sulfiredoxin_sf"/>
</dbReference>
<dbReference type="InterPro" id="IPR041468">
    <property type="entry name" value="HTH_ParB/Spo0J"/>
</dbReference>
<keyword evidence="6" id="KW-1185">Reference proteome</keyword>
<reference evidence="5 6" key="1">
    <citation type="submission" date="2021-01" db="EMBL/GenBank/DDBJ databases">
        <title>Isolation and description of Catonella massiliensis sp. nov., a novel Catonella species, isolated from a stable periodontitis subject.</title>
        <authorList>
            <person name="Antezack A."/>
            <person name="Boxberger M."/>
            <person name="La Scola B."/>
            <person name="Monnet-Corti V."/>
        </authorList>
    </citation>
    <scope>NUCLEOTIDE SEQUENCE [LARGE SCALE GENOMIC DNA]</scope>
    <source>
        <strain evidence="5 6">Marseille-Q4567</strain>
    </source>
</reference>
<dbReference type="EMBL" id="JAEPRJ010000001">
    <property type="protein sequence ID" value="MBK5898644.1"/>
    <property type="molecule type" value="Genomic_DNA"/>
</dbReference>
<dbReference type="NCBIfam" id="TIGR00180">
    <property type="entry name" value="parB_part"/>
    <property type="match status" value="1"/>
</dbReference>
<dbReference type="SMART" id="SM00470">
    <property type="entry name" value="ParB"/>
    <property type="match status" value="1"/>
</dbReference>
<comment type="similarity">
    <text evidence="1">Belongs to the ParB family.</text>
</comment>
<protein>
    <submittedName>
        <fullName evidence="5">ParB/RepB/Spo0J family partition protein</fullName>
    </submittedName>
</protein>
<keyword evidence="2" id="KW-0159">Chromosome partition</keyword>
<evidence type="ECO:0000256" key="3">
    <source>
        <dbReference type="SAM" id="Coils"/>
    </source>
</evidence>
<comment type="caution">
    <text evidence="5">The sequence shown here is derived from an EMBL/GenBank/DDBJ whole genome shotgun (WGS) entry which is preliminary data.</text>
</comment>
<dbReference type="InterPro" id="IPR004437">
    <property type="entry name" value="ParB/RepB/Spo0J"/>
</dbReference>
<sequence>MAVVEIKIENLKIHPKNVRQKYEGIEELAQSIKKNGIMQNLTVVPDKEEEGKYLVVIGNRRLTAAREAGLETAPCVVVEDMAEKEQIITMLMENMNRKDLTVYEESEAMQMCFEDFGLKVEDIEEKTGLSKTTINHRLNIAKLDKETLVEKVEDKEFQLSLSDLYALEKVKDVNTRNKILKEAWDSKDLANKARQAAREEIREKNKGKLIAECEKLGINKAPDGVNYYSNGWLQIKHISLDSDEAEIGIKHTEGLYYVVSYTSLDIIKKEKKQKEEKEIDLRQEEIKEKRAKIKAKYEEMHKDMEDFVRNILEGKVEPPDNAEYIGKLTWEFILKYRVAVLECNLTSVLIGAQAYKNADEEEKKKATERATALPILYQMTAVAFSSLEYLTLVGYYGVLYNEAAGEKLNAMHYILSNFGFSFADEESYKLMNGEHELYEKEGN</sequence>
<accession>A0ABS1J3C3</accession>
<dbReference type="Pfam" id="PF02195">
    <property type="entry name" value="ParB_N"/>
    <property type="match status" value="1"/>
</dbReference>
<dbReference type="PANTHER" id="PTHR33375:SF1">
    <property type="entry name" value="CHROMOSOME-PARTITIONING PROTEIN PARB-RELATED"/>
    <property type="match status" value="1"/>
</dbReference>
<keyword evidence="3" id="KW-0175">Coiled coil</keyword>
<name>A0ABS1J3C3_9FIRM</name>
<gene>
    <name evidence="5" type="ORF">JJN12_12825</name>
</gene>
<organism evidence="5 6">
    <name type="scientific">Catonella massiliensis</name>
    <dbReference type="NCBI Taxonomy" id="2799636"/>
    <lineage>
        <taxon>Bacteria</taxon>
        <taxon>Bacillati</taxon>
        <taxon>Bacillota</taxon>
        <taxon>Clostridia</taxon>
        <taxon>Lachnospirales</taxon>
        <taxon>Lachnospiraceae</taxon>
        <taxon>Catonella</taxon>
    </lineage>
</organism>
<feature type="coiled-coil region" evidence="3">
    <location>
        <begin position="264"/>
        <end position="303"/>
    </location>
</feature>
<dbReference type="Gene3D" id="3.90.1530.30">
    <property type="match status" value="1"/>
</dbReference>
<dbReference type="SUPFAM" id="SSF110849">
    <property type="entry name" value="ParB/Sulfiredoxin"/>
    <property type="match status" value="1"/>
</dbReference>